<feature type="compositionally biased region" description="Pro residues" evidence="1">
    <location>
        <begin position="161"/>
        <end position="172"/>
    </location>
</feature>
<evidence type="ECO:0000256" key="2">
    <source>
        <dbReference type="SAM" id="SignalP"/>
    </source>
</evidence>
<dbReference type="Proteomes" id="UP000433309">
    <property type="component" value="Unassembled WGS sequence"/>
</dbReference>
<protein>
    <submittedName>
        <fullName evidence="3">Uncharacterized protein</fullName>
    </submittedName>
</protein>
<gene>
    <name evidence="3" type="ORF">GJ699_32425</name>
</gene>
<keyword evidence="2" id="KW-0732">Signal</keyword>
<feature type="region of interest" description="Disordered" evidence="1">
    <location>
        <begin position="153"/>
        <end position="174"/>
    </location>
</feature>
<dbReference type="SUPFAM" id="SSF48695">
    <property type="entry name" value="Multiheme cytochromes"/>
    <property type="match status" value="1"/>
</dbReference>
<evidence type="ECO:0000313" key="4">
    <source>
        <dbReference type="Proteomes" id="UP000433309"/>
    </source>
</evidence>
<name>A0A6I2LA11_9BURK</name>
<dbReference type="EMBL" id="WKJK01000033">
    <property type="protein sequence ID" value="MRW94683.1"/>
    <property type="molecule type" value="Genomic_DNA"/>
</dbReference>
<reference evidence="3 4" key="1">
    <citation type="submission" date="2019-11" db="EMBL/GenBank/DDBJ databases">
        <title>Novel species isolated from a subtropical stream in China.</title>
        <authorList>
            <person name="Lu H."/>
        </authorList>
    </citation>
    <scope>NUCLEOTIDE SEQUENCE [LARGE SCALE GENOMIC DNA]</scope>
    <source>
        <strain evidence="3 4">FT80W</strain>
    </source>
</reference>
<dbReference type="RefSeq" id="WP_154383558.1">
    <property type="nucleotide sequence ID" value="NZ_WKJK01000033.1"/>
</dbReference>
<evidence type="ECO:0000256" key="1">
    <source>
        <dbReference type="SAM" id="MobiDB-lite"/>
    </source>
</evidence>
<accession>A0A6I2LA11</accession>
<sequence>MKLIAWISALLLVAGAAQAAAPKVPKVPTQSLHEYADQCTDMIGQIPAFDCTDGTVVPITVNGKEPAYSEYKPGMTCDRPALLRYGAQSFGQCTPYSRILNFSRDKVQISAFCRREQLRDPKSPYFDEVDIVAHNAATGKTCWFHAEGKTGQKTGFNASRVPPPNERTPPPKRVSAKEFWWTPGRTAQKSCGACHDADPFMYSPWLGQVWHKVPTDPLGPYSNVGKDFAKWHSNSISTRDNTCVGCHRIGDQASCSQFVPMATGQTAPKDGNALARSYPLSHWMPVNNAQTQAFWNKANQESLQKIMTCCDDPKNPICTIKPIVKSSK</sequence>
<comment type="caution">
    <text evidence="3">The sequence shown here is derived from an EMBL/GenBank/DDBJ whole genome shotgun (WGS) entry which is preliminary data.</text>
</comment>
<proteinExistence type="predicted"/>
<feature type="chain" id="PRO_5026162837" evidence="2">
    <location>
        <begin position="20"/>
        <end position="328"/>
    </location>
</feature>
<evidence type="ECO:0000313" key="3">
    <source>
        <dbReference type="EMBL" id="MRW94683.1"/>
    </source>
</evidence>
<feature type="signal peptide" evidence="2">
    <location>
        <begin position="1"/>
        <end position="19"/>
    </location>
</feature>
<dbReference type="InterPro" id="IPR036280">
    <property type="entry name" value="Multihaem_cyt_sf"/>
</dbReference>
<keyword evidence="4" id="KW-1185">Reference proteome</keyword>
<organism evidence="3 4">
    <name type="scientific">Duganella guangzhouensis</name>
    <dbReference type="NCBI Taxonomy" id="2666084"/>
    <lineage>
        <taxon>Bacteria</taxon>
        <taxon>Pseudomonadati</taxon>
        <taxon>Pseudomonadota</taxon>
        <taxon>Betaproteobacteria</taxon>
        <taxon>Burkholderiales</taxon>
        <taxon>Oxalobacteraceae</taxon>
        <taxon>Telluria group</taxon>
        <taxon>Duganella</taxon>
    </lineage>
</organism>
<dbReference type="AlphaFoldDB" id="A0A6I2LA11"/>